<dbReference type="Proteomes" id="UP000284202">
    <property type="component" value="Unassembled WGS sequence"/>
</dbReference>
<dbReference type="RefSeq" id="WP_119746575.1">
    <property type="nucleotide sequence ID" value="NZ_QZCG01000003.1"/>
</dbReference>
<dbReference type="GO" id="GO:0003677">
    <property type="term" value="F:DNA binding"/>
    <property type="evidence" value="ECO:0007669"/>
    <property type="project" value="InterPro"/>
</dbReference>
<proteinExistence type="predicted"/>
<reference evidence="2" key="1">
    <citation type="submission" date="2018-09" db="EMBL/GenBank/DDBJ databases">
        <title>Acidovorax cavernicola nov. sp. isolated from Gruta de las Maravillas (Aracena, Spain).</title>
        <authorList>
            <person name="Jurado V."/>
            <person name="Gutierrez-Patricio S."/>
            <person name="Gonzalez-Pimentel J.L."/>
            <person name="Miller A.Z."/>
            <person name="Laiz L."/>
            <person name="Saiz-Jimenez C."/>
        </authorList>
    </citation>
    <scope>NUCLEOTIDE SEQUENCE [LARGE SCALE GENOMIC DNA]</scope>
    <source>
        <strain evidence="2">1011MAR3C25</strain>
    </source>
</reference>
<dbReference type="InterPro" id="IPR010982">
    <property type="entry name" value="Lambda_DNA-bd_dom_sf"/>
</dbReference>
<dbReference type="AlphaFoldDB" id="A0A418T1N5"/>
<sequence length="123" mass="13580">MTGPVAIAHAAWGEAMPDWIAGLARECEASSQNKVAQRMNRSASLVSAVLRNKYKGSLEAVEEIYRGVFEKAVTNCPSLGTIPANECRDWQVKAVRFVNVNSMRVRMYRACNACPRFRGKSNG</sequence>
<dbReference type="Gene3D" id="1.10.260.40">
    <property type="entry name" value="lambda repressor-like DNA-binding domains"/>
    <property type="match status" value="1"/>
</dbReference>
<dbReference type="OrthoDB" id="6064795at2"/>
<evidence type="ECO:0000313" key="1">
    <source>
        <dbReference type="EMBL" id="RJE87111.1"/>
    </source>
</evidence>
<gene>
    <name evidence="1" type="ORF">D3P04_05000</name>
</gene>
<name>A0A418T1N5_9RHOB</name>
<dbReference type="EMBL" id="QZCG01000003">
    <property type="protein sequence ID" value="RJE87111.1"/>
    <property type="molecule type" value="Genomic_DNA"/>
</dbReference>
<accession>A0A418T1N5</accession>
<protein>
    <recommendedName>
        <fullName evidence="3">Transcriptional regulator</fullName>
    </recommendedName>
</protein>
<evidence type="ECO:0008006" key="3">
    <source>
        <dbReference type="Google" id="ProtNLM"/>
    </source>
</evidence>
<evidence type="ECO:0000313" key="2">
    <source>
        <dbReference type="Proteomes" id="UP000284202"/>
    </source>
</evidence>
<organism evidence="1 2">
    <name type="scientific">Paracoccus onubensis</name>
    <dbReference type="NCBI Taxonomy" id="1675788"/>
    <lineage>
        <taxon>Bacteria</taxon>
        <taxon>Pseudomonadati</taxon>
        <taxon>Pseudomonadota</taxon>
        <taxon>Alphaproteobacteria</taxon>
        <taxon>Rhodobacterales</taxon>
        <taxon>Paracoccaceae</taxon>
        <taxon>Paracoccus</taxon>
    </lineage>
</organism>
<comment type="caution">
    <text evidence="1">The sequence shown here is derived from an EMBL/GenBank/DDBJ whole genome shotgun (WGS) entry which is preliminary data.</text>
</comment>
<keyword evidence="2" id="KW-1185">Reference proteome</keyword>